<proteinExistence type="predicted"/>
<dbReference type="HOGENOM" id="CLU_141547_0_0_7"/>
<evidence type="ECO:0000313" key="3">
    <source>
        <dbReference type="Proteomes" id="UP000006695"/>
    </source>
</evidence>
<dbReference type="KEGG" id="gur:Gura_0026"/>
<name>A5GDV7_GEOUR</name>
<organism evidence="2 3">
    <name type="scientific">Geotalea uraniireducens (strain Rf4)</name>
    <name type="common">Geobacter uraniireducens</name>
    <dbReference type="NCBI Taxonomy" id="351605"/>
    <lineage>
        <taxon>Bacteria</taxon>
        <taxon>Pseudomonadati</taxon>
        <taxon>Thermodesulfobacteriota</taxon>
        <taxon>Desulfuromonadia</taxon>
        <taxon>Geobacterales</taxon>
        <taxon>Geobacteraceae</taxon>
        <taxon>Geotalea</taxon>
    </lineage>
</organism>
<dbReference type="OrthoDB" id="5397870at2"/>
<evidence type="ECO:0000256" key="1">
    <source>
        <dbReference type="SAM" id="SignalP"/>
    </source>
</evidence>
<dbReference type="RefSeq" id="WP_011936973.1">
    <property type="nucleotide sequence ID" value="NC_009483.1"/>
</dbReference>
<keyword evidence="1" id="KW-0732">Signal</keyword>
<dbReference type="Proteomes" id="UP000006695">
    <property type="component" value="Chromosome"/>
</dbReference>
<keyword evidence="3" id="KW-1185">Reference proteome</keyword>
<feature type="signal peptide" evidence="1">
    <location>
        <begin position="1"/>
        <end position="22"/>
    </location>
</feature>
<gene>
    <name evidence="2" type="ordered locus">Gura_0026</name>
</gene>
<dbReference type="EMBL" id="CP000698">
    <property type="protein sequence ID" value="ABQ24244.1"/>
    <property type="molecule type" value="Genomic_DNA"/>
</dbReference>
<dbReference type="AlphaFoldDB" id="A5GDV7"/>
<sequence length="162" mass="18348">MRKVLLVLTLMLSLASVFPALAKTPYMSSEELQTESQRGFEEILDLWRDGRFEELYARTMASGRSSKEQFAKKLSSASRKPACCWEKMQEVKVSVRNDSTVTLRAKLGFEAGQTGTDYTTRSFKLQKEDGVWRISQSDILSLAGAAKKKGHHRVRKSKESNH</sequence>
<reference evidence="2 3" key="1">
    <citation type="submission" date="2007-05" db="EMBL/GenBank/DDBJ databases">
        <title>Complete sequence of Geobacter uraniireducens Rf4.</title>
        <authorList>
            <consortium name="US DOE Joint Genome Institute"/>
            <person name="Copeland A."/>
            <person name="Lucas S."/>
            <person name="Lapidus A."/>
            <person name="Barry K."/>
            <person name="Detter J.C."/>
            <person name="Glavina del Rio T."/>
            <person name="Hammon N."/>
            <person name="Israni S."/>
            <person name="Dalin E."/>
            <person name="Tice H."/>
            <person name="Pitluck S."/>
            <person name="Chertkov O."/>
            <person name="Brettin T."/>
            <person name="Bruce D."/>
            <person name="Han C."/>
            <person name="Schmutz J."/>
            <person name="Larimer F."/>
            <person name="Land M."/>
            <person name="Hauser L."/>
            <person name="Kyrpides N."/>
            <person name="Mikhailova N."/>
            <person name="Shelobolina E."/>
            <person name="Aklujkar M."/>
            <person name="Lovley D."/>
            <person name="Richardson P."/>
        </authorList>
    </citation>
    <scope>NUCLEOTIDE SEQUENCE [LARGE SCALE GENOMIC DNA]</scope>
    <source>
        <strain evidence="2 3">Rf4</strain>
    </source>
</reference>
<evidence type="ECO:0000313" key="2">
    <source>
        <dbReference type="EMBL" id="ABQ24244.1"/>
    </source>
</evidence>
<feature type="chain" id="PRO_5002682243" evidence="1">
    <location>
        <begin position="23"/>
        <end position="162"/>
    </location>
</feature>
<protein>
    <submittedName>
        <fullName evidence="2">Uncharacterized protein</fullName>
    </submittedName>
</protein>
<accession>A5GDV7</accession>
<dbReference type="STRING" id="351605.Gura_0026"/>